<dbReference type="EMBL" id="JADBEO010000003">
    <property type="protein sequence ID" value="MDR4305377.1"/>
    <property type="molecule type" value="Genomic_DNA"/>
</dbReference>
<dbReference type="RefSeq" id="WP_309388429.1">
    <property type="nucleotide sequence ID" value="NZ_JADBEO010000003.1"/>
</dbReference>
<name>A0ABU1DB89_9HYPH</name>
<proteinExistence type="predicted"/>
<comment type="caution">
    <text evidence="2">The sequence shown here is derived from an EMBL/GenBank/DDBJ whole genome shotgun (WGS) entry which is preliminary data.</text>
</comment>
<organism evidence="2 3">
    <name type="scientific">Chelatococcus sambhunathii</name>
    <dbReference type="NCBI Taxonomy" id="363953"/>
    <lineage>
        <taxon>Bacteria</taxon>
        <taxon>Pseudomonadati</taxon>
        <taxon>Pseudomonadota</taxon>
        <taxon>Alphaproteobacteria</taxon>
        <taxon>Hyphomicrobiales</taxon>
        <taxon>Chelatococcaceae</taxon>
        <taxon>Chelatococcus</taxon>
    </lineage>
</organism>
<evidence type="ECO:0000256" key="1">
    <source>
        <dbReference type="SAM" id="SignalP"/>
    </source>
</evidence>
<accession>A0ABU1DB89</accession>
<keyword evidence="3" id="KW-1185">Reference proteome</keyword>
<reference evidence="2" key="1">
    <citation type="submission" date="2020-10" db="EMBL/GenBank/DDBJ databases">
        <authorList>
            <person name="Abbas A."/>
            <person name="Razzaq R."/>
            <person name="Waqas M."/>
            <person name="Abbas N."/>
            <person name="Nielsen T.K."/>
            <person name="Hansen L.H."/>
            <person name="Hussain S."/>
            <person name="Shahid M."/>
        </authorList>
    </citation>
    <scope>NUCLEOTIDE SEQUENCE</scope>
    <source>
        <strain evidence="2">S14</strain>
    </source>
</reference>
<gene>
    <name evidence="2" type="ORF">IHQ68_01910</name>
</gene>
<protein>
    <submittedName>
        <fullName evidence="2">Uncharacterized protein</fullName>
    </submittedName>
</protein>
<sequence>MNTKSFAVAALAAVVSLSSASTFAFAQGGGDGGREQQEFYKVLRHDYAAKGARTETRTVSMKREVAAPLAPKAEPALVWDGNENNG</sequence>
<keyword evidence="1" id="KW-0732">Signal</keyword>
<dbReference type="Proteomes" id="UP001181622">
    <property type="component" value="Unassembled WGS sequence"/>
</dbReference>
<evidence type="ECO:0000313" key="2">
    <source>
        <dbReference type="EMBL" id="MDR4305377.1"/>
    </source>
</evidence>
<feature type="chain" id="PRO_5046824737" evidence="1">
    <location>
        <begin position="27"/>
        <end position="86"/>
    </location>
</feature>
<evidence type="ECO:0000313" key="3">
    <source>
        <dbReference type="Proteomes" id="UP001181622"/>
    </source>
</evidence>
<feature type="signal peptide" evidence="1">
    <location>
        <begin position="1"/>
        <end position="26"/>
    </location>
</feature>